<dbReference type="Proteomes" id="UP000593567">
    <property type="component" value="Unassembled WGS sequence"/>
</dbReference>
<dbReference type="AlphaFoldDB" id="A0A7J7JD10"/>
<comment type="caution">
    <text evidence="1">The sequence shown here is derived from an EMBL/GenBank/DDBJ whole genome shotgun (WGS) entry which is preliminary data.</text>
</comment>
<evidence type="ECO:0000313" key="2">
    <source>
        <dbReference type="Proteomes" id="UP000593567"/>
    </source>
</evidence>
<organism evidence="1 2">
    <name type="scientific">Bugula neritina</name>
    <name type="common">Brown bryozoan</name>
    <name type="synonym">Sertularia neritina</name>
    <dbReference type="NCBI Taxonomy" id="10212"/>
    <lineage>
        <taxon>Eukaryota</taxon>
        <taxon>Metazoa</taxon>
        <taxon>Spiralia</taxon>
        <taxon>Lophotrochozoa</taxon>
        <taxon>Bryozoa</taxon>
        <taxon>Gymnolaemata</taxon>
        <taxon>Cheilostomatida</taxon>
        <taxon>Flustrina</taxon>
        <taxon>Buguloidea</taxon>
        <taxon>Bugulidae</taxon>
        <taxon>Bugula</taxon>
    </lineage>
</organism>
<dbReference type="EMBL" id="VXIV02002645">
    <property type="protein sequence ID" value="KAF6023927.1"/>
    <property type="molecule type" value="Genomic_DNA"/>
</dbReference>
<name>A0A7J7JD10_BUGNE</name>
<sequence length="71" mass="7918">MSRSYQSLVEEECEDIPDDSQRAALGRVITTLHLKDSVQNSDYKSLYSCHVLNPLGYSQANITVNGKTTPE</sequence>
<gene>
    <name evidence="1" type="ORF">EB796_017763</name>
</gene>
<protein>
    <submittedName>
        <fullName evidence="1">Uncharacterized protein</fullName>
    </submittedName>
</protein>
<keyword evidence="2" id="KW-1185">Reference proteome</keyword>
<evidence type="ECO:0000313" key="1">
    <source>
        <dbReference type="EMBL" id="KAF6023927.1"/>
    </source>
</evidence>
<reference evidence="1" key="1">
    <citation type="submission" date="2020-06" db="EMBL/GenBank/DDBJ databases">
        <title>Draft genome of Bugula neritina, a colonial animal packing powerful symbionts and potential medicines.</title>
        <authorList>
            <person name="Rayko M."/>
        </authorList>
    </citation>
    <scope>NUCLEOTIDE SEQUENCE [LARGE SCALE GENOMIC DNA]</scope>
    <source>
        <strain evidence="1">Kwan_BN1</strain>
    </source>
</reference>
<dbReference type="InterPro" id="IPR013783">
    <property type="entry name" value="Ig-like_fold"/>
</dbReference>
<accession>A0A7J7JD10</accession>
<dbReference type="Gene3D" id="2.60.40.10">
    <property type="entry name" value="Immunoglobulins"/>
    <property type="match status" value="1"/>
</dbReference>
<proteinExistence type="predicted"/>